<name>A0A0D9NVA1_METAN</name>
<evidence type="ECO:0000256" key="10">
    <source>
        <dbReference type="ARBA" id="ARBA00044721"/>
    </source>
</evidence>
<dbReference type="GO" id="GO:0006487">
    <property type="term" value="P:protein N-linked glycosylation"/>
    <property type="evidence" value="ECO:0007669"/>
    <property type="project" value="TreeGrafter"/>
</dbReference>
<keyword evidence="6 12" id="KW-0812">Transmembrane</keyword>
<feature type="transmembrane region" description="Helical" evidence="12">
    <location>
        <begin position="149"/>
        <end position="167"/>
    </location>
</feature>
<evidence type="ECO:0000256" key="3">
    <source>
        <dbReference type="ARBA" id="ARBA00007063"/>
    </source>
</evidence>
<keyword evidence="14" id="KW-1185">Reference proteome</keyword>
<feature type="transmembrane region" description="Helical" evidence="12">
    <location>
        <begin position="179"/>
        <end position="206"/>
    </location>
</feature>
<reference evidence="14" key="1">
    <citation type="journal article" date="2014" name="BMC Genomics">
        <title>The genome sequence of the biocontrol fungus Metarhizium anisopliae and comparative genomics of Metarhizium species.</title>
        <authorList>
            <person name="Pattemore J.A."/>
            <person name="Hane J.K."/>
            <person name="Williams A.H."/>
            <person name="Wilson B.A."/>
            <person name="Stodart B.J."/>
            <person name="Ash G.J."/>
        </authorList>
    </citation>
    <scope>NUCLEOTIDE SEQUENCE [LARGE SCALE GENOMIC DNA]</scope>
    <source>
        <strain evidence="14">BRIP 53293</strain>
    </source>
</reference>
<dbReference type="OrthoDB" id="19039at2759"/>
<keyword evidence="7 12" id="KW-0256">Endoplasmic reticulum</keyword>
<evidence type="ECO:0000313" key="14">
    <source>
        <dbReference type="Proteomes" id="UP000054544"/>
    </source>
</evidence>
<organism evidence="13 14">
    <name type="scientific">Metarhizium anisopliae BRIP 53293</name>
    <dbReference type="NCBI Taxonomy" id="1291518"/>
    <lineage>
        <taxon>Eukaryota</taxon>
        <taxon>Fungi</taxon>
        <taxon>Dikarya</taxon>
        <taxon>Ascomycota</taxon>
        <taxon>Pezizomycotina</taxon>
        <taxon>Sordariomycetes</taxon>
        <taxon>Hypocreomycetidae</taxon>
        <taxon>Hypocreales</taxon>
        <taxon>Clavicipitaceae</taxon>
        <taxon>Metarhizium</taxon>
    </lineage>
</organism>
<dbReference type="EMBL" id="KE384737">
    <property type="protein sequence ID" value="KJK77776.1"/>
    <property type="molecule type" value="Genomic_DNA"/>
</dbReference>
<comment type="pathway">
    <text evidence="2">Protein modification; protein glycosylation.</text>
</comment>
<evidence type="ECO:0000256" key="1">
    <source>
        <dbReference type="ARBA" id="ARBA00004477"/>
    </source>
</evidence>
<keyword evidence="5" id="KW-0808">Transferase</keyword>
<evidence type="ECO:0000256" key="5">
    <source>
        <dbReference type="ARBA" id="ARBA00022679"/>
    </source>
</evidence>
<dbReference type="Proteomes" id="UP000054544">
    <property type="component" value="Unassembled WGS sequence"/>
</dbReference>
<keyword evidence="9 12" id="KW-0472">Membrane</keyword>
<evidence type="ECO:0000256" key="4">
    <source>
        <dbReference type="ARBA" id="ARBA00022676"/>
    </source>
</evidence>
<feature type="transmembrane region" description="Helical" evidence="12">
    <location>
        <begin position="277"/>
        <end position="296"/>
    </location>
</feature>
<feature type="transmembrane region" description="Helical" evidence="12">
    <location>
        <begin position="6"/>
        <end position="23"/>
    </location>
</feature>
<dbReference type="EC" id="2.4.1.-" evidence="12"/>
<dbReference type="GO" id="GO:0052917">
    <property type="term" value="F:dol-P-Man:Man(7)GlcNAc(2)-PP-Dol alpha-1,6-mannosyltransferase activity"/>
    <property type="evidence" value="ECO:0007669"/>
    <property type="project" value="UniProtKB-EC"/>
</dbReference>
<dbReference type="PANTHER" id="PTHR22760:SF1">
    <property type="entry name" value="DOL-P-MAN:MAN(7)GLCNAC(2)-PP-DOL ALPHA-1,6-MANNOSYLTRANSFERASE"/>
    <property type="match status" value="1"/>
</dbReference>
<proteinExistence type="inferred from homology"/>
<dbReference type="STRING" id="1291518.A0A0D9NVA1"/>
<feature type="transmembrane region" description="Helical" evidence="12">
    <location>
        <begin position="355"/>
        <end position="377"/>
    </location>
</feature>
<evidence type="ECO:0000256" key="2">
    <source>
        <dbReference type="ARBA" id="ARBA00004922"/>
    </source>
</evidence>
<keyword evidence="8 12" id="KW-1133">Transmembrane helix</keyword>
<feature type="transmembrane region" description="Helical" evidence="12">
    <location>
        <begin position="212"/>
        <end position="233"/>
    </location>
</feature>
<evidence type="ECO:0000256" key="9">
    <source>
        <dbReference type="ARBA" id="ARBA00023136"/>
    </source>
</evidence>
<evidence type="ECO:0000256" key="6">
    <source>
        <dbReference type="ARBA" id="ARBA00022692"/>
    </source>
</evidence>
<protein>
    <recommendedName>
        <fullName evidence="12">Mannosyltransferase</fullName>
        <ecNumber evidence="12">2.4.1.-</ecNumber>
    </recommendedName>
</protein>
<dbReference type="Pfam" id="PF03901">
    <property type="entry name" value="Glyco_transf_22"/>
    <property type="match status" value="1"/>
</dbReference>
<evidence type="ECO:0000256" key="12">
    <source>
        <dbReference type="RuleBase" id="RU363075"/>
    </source>
</evidence>
<accession>A0A0D9NVA1</accession>
<comment type="subcellular location">
    <subcellularLocation>
        <location evidence="1 12">Endoplasmic reticulum membrane</location>
        <topology evidence="1 12">Multi-pass membrane protein</topology>
    </subcellularLocation>
</comment>
<dbReference type="UniPathway" id="UPA00378"/>
<sequence length="547" mass="61079">MALVDALLTSLIFILPTVHILIAPHTKVEESFNLQAVHDILIYGTPTSNIHERFRQTYDHFSFPGAVPRTFIGSVILAGLGQPVIALVGFQHAQVVVRWLLCLFNASCLLVFKNAVQQAYGKGTGRWWTALMMSQFHLVYYLGRTLPNMFAFGLTTLAFAFLLPKATPRQTVVRAKQALSILTFAGVVFRSEIAILLATTTAYLLLTKQLPLRTVILVGAISAAASLLVSVPIDSYFWQKPLWPELWGFYFNAVQGSSSDWGTSPWHYYLTSALPRLLLNPLALLLILFSTFHPALYRQNKALLLPILSYIAIYSLQPHKETRFIFYAVPPLVLSASLYANYISTHVSKSPVYKVATFTLILSILATLSASTGMLLLSSLNYPGGEALSQLYGLTDKAATPITVHADVLTCMTGLTLFNQNKHGLPLALNDSWDVEAPGKTVYLFDKTEKSEKLGWPTFWQQFDYALLEDTALALGEWDVVGVVYGYSGIELLRPEQREVEDKHRALGLGADMRWLRGVVRKYTGGWWIGPRMAPRIHVMKQRRIVP</sequence>
<feature type="transmembrane region" description="Helical" evidence="12">
    <location>
        <begin position="324"/>
        <end position="343"/>
    </location>
</feature>
<evidence type="ECO:0000256" key="11">
    <source>
        <dbReference type="ARBA" id="ARBA00048899"/>
    </source>
</evidence>
<comment type="catalytic activity">
    <reaction evidence="11">
        <text>an alpha-D-Man-(1-&gt;2)-alpha-D-Man-(1-&gt;2)-alpha-D-Man-(1-&gt;3)-[alpha-D-Man-(1-&gt;2)-alpha-D-Man-(1-&gt;3)-alpha-D-Man-(1-&gt;6)]-beta-D-Man-(1-&gt;4)-beta-D-GlcNAc-(1-&gt;4)-alpha-D-GlcNAc-diphospho-di-trans,poly-cis-dolichol + a di-trans,poly-cis-dolichyl beta-D-mannosyl phosphate = an alpha-D-Man-(1-&gt;2)-alpha-D-Man-(1-&gt;2)-alpha-D-Man-(1-&gt;3)-[alpha-D-Man-(1-&gt;2)-alpha-D-Man-(1-&gt;3)-[alpha-D-Man-(1-&gt;6)]-alpha-D-Man-(1-&gt;6)]-beta-D-Man-(1-&gt;4)-beta-D-GlcNAc-(1-&gt;4)-alpha-D-GlcNAc-diphospho-di-trans,poly-cis-dolichol + a di-trans,poly-cis-dolichyl phosphate + H(+)</text>
        <dbReference type="Rhea" id="RHEA:29535"/>
        <dbReference type="Rhea" id="RHEA-COMP:19498"/>
        <dbReference type="Rhea" id="RHEA-COMP:19501"/>
        <dbReference type="Rhea" id="RHEA-COMP:19518"/>
        <dbReference type="Rhea" id="RHEA-COMP:19519"/>
        <dbReference type="ChEBI" id="CHEBI:15378"/>
        <dbReference type="ChEBI" id="CHEBI:57683"/>
        <dbReference type="ChEBI" id="CHEBI:58211"/>
        <dbReference type="ChEBI" id="CHEBI:132517"/>
        <dbReference type="ChEBI" id="CHEBI:132519"/>
        <dbReference type="EC" id="2.4.1.260"/>
    </reaction>
    <physiologicalReaction direction="left-to-right" evidence="11">
        <dbReference type="Rhea" id="RHEA:29536"/>
    </physiologicalReaction>
</comment>
<gene>
    <name evidence="13" type="ORF">H634G_06743</name>
</gene>
<comment type="similarity">
    <text evidence="3 12">Belongs to the glycosyltransferase 22 family.</text>
</comment>
<comment type="function">
    <text evidence="10">Mannosyltransferase that operates in the biosynthetic pathway of dolichol-linked oligosaccharides, the glycan precursors employed in protein asparagine (N)-glycosylation. The assembly of dolichol-linked oligosaccharides begins on the cytosolic side of the endoplasmic reticulum membrane and finishes in its lumen. The sequential addition of sugars to dolichol pyrophosphate produces dolichol-linked oligosaccharides containing fourteen sugars, including two GlcNAcs, nine mannoses and three glucoses. Once assembled, the oligosaccharide is transferred from the lipid to nascent proteins by oligosaccharyltransferases. In the lumen of the endoplasmic reticulum, adds the eighth mannose residue in an alpha-1,6 linkage onto Man(7)GlcNAc(2)-PP-dolichol to produce Man(8)GlcNAc(2)-PP-dolichol.</text>
</comment>
<evidence type="ECO:0000256" key="7">
    <source>
        <dbReference type="ARBA" id="ARBA00022824"/>
    </source>
</evidence>
<dbReference type="AlphaFoldDB" id="A0A0D9NVA1"/>
<dbReference type="PANTHER" id="PTHR22760">
    <property type="entry name" value="GLYCOSYLTRANSFERASE"/>
    <property type="match status" value="1"/>
</dbReference>
<evidence type="ECO:0000313" key="13">
    <source>
        <dbReference type="EMBL" id="KJK77776.1"/>
    </source>
</evidence>
<feature type="transmembrane region" description="Helical" evidence="12">
    <location>
        <begin position="96"/>
        <end position="115"/>
    </location>
</feature>
<dbReference type="GO" id="GO:0005789">
    <property type="term" value="C:endoplasmic reticulum membrane"/>
    <property type="evidence" value="ECO:0007669"/>
    <property type="project" value="UniProtKB-SubCell"/>
</dbReference>
<feature type="transmembrane region" description="Helical" evidence="12">
    <location>
        <begin position="71"/>
        <end position="90"/>
    </location>
</feature>
<evidence type="ECO:0000256" key="8">
    <source>
        <dbReference type="ARBA" id="ARBA00022989"/>
    </source>
</evidence>
<dbReference type="InterPro" id="IPR005599">
    <property type="entry name" value="GPI_mannosylTrfase"/>
</dbReference>
<keyword evidence="4 12" id="KW-0328">Glycosyltransferase</keyword>